<keyword evidence="1" id="KW-0378">Hydrolase</keyword>
<dbReference type="InterPro" id="IPR036412">
    <property type="entry name" value="HAD-like_sf"/>
</dbReference>
<dbReference type="InterPro" id="IPR041492">
    <property type="entry name" value="HAD_2"/>
</dbReference>
<dbReference type="SUPFAM" id="SSF56784">
    <property type="entry name" value="HAD-like"/>
    <property type="match status" value="1"/>
</dbReference>
<dbReference type="Pfam" id="PF13419">
    <property type="entry name" value="HAD_2"/>
    <property type="match status" value="1"/>
</dbReference>
<dbReference type="EMBL" id="MK500370">
    <property type="protein sequence ID" value="QBK87838.1"/>
    <property type="molecule type" value="Genomic_DNA"/>
</dbReference>
<evidence type="ECO:0000313" key="1">
    <source>
        <dbReference type="EMBL" id="QBK87838.1"/>
    </source>
</evidence>
<dbReference type="GO" id="GO:0006281">
    <property type="term" value="P:DNA repair"/>
    <property type="evidence" value="ECO:0007669"/>
    <property type="project" value="TreeGrafter"/>
</dbReference>
<dbReference type="InterPro" id="IPR023198">
    <property type="entry name" value="PGP-like_dom2"/>
</dbReference>
<proteinExistence type="predicted"/>
<dbReference type="Gene3D" id="3.40.50.1000">
    <property type="entry name" value="HAD superfamily/HAD-like"/>
    <property type="match status" value="1"/>
</dbReference>
<dbReference type="InterPro" id="IPR023214">
    <property type="entry name" value="HAD_sf"/>
</dbReference>
<accession>A0A481YXE1</accession>
<gene>
    <name evidence="1" type="ORF">LCMAC202_01840</name>
</gene>
<name>A0A481YXE1_9VIRU</name>
<dbReference type="PANTHER" id="PTHR43434:SF19">
    <property type="entry name" value="PHOSPHONOACETALDEHYDE HYDROLASE"/>
    <property type="match status" value="1"/>
</dbReference>
<organism evidence="1">
    <name type="scientific">Marseillevirus LCMAC202</name>
    <dbReference type="NCBI Taxonomy" id="2506606"/>
    <lineage>
        <taxon>Viruses</taxon>
        <taxon>Varidnaviria</taxon>
        <taxon>Bamfordvirae</taxon>
        <taxon>Nucleocytoviricota</taxon>
        <taxon>Megaviricetes</taxon>
        <taxon>Pimascovirales</taxon>
        <taxon>Pimascovirales incertae sedis</taxon>
        <taxon>Marseilleviridae</taxon>
    </lineage>
</organism>
<dbReference type="InterPro" id="IPR050155">
    <property type="entry name" value="HAD-like_hydrolase_sf"/>
</dbReference>
<protein>
    <submittedName>
        <fullName evidence="1">Haloacid dehalogenase-like hydrolase</fullName>
    </submittedName>
</protein>
<sequence>MKEARKPMGNEKSLHIRRITEDLGVRARWTEIYGRKPTPDDCAAMFKKFVPMQLEALKTYGVPIRGAVDACKELKAMGIYLGLTTGFNREMLDCFLSGNPEFAQLLDVTVGANEPVRPRPTQHMINRNVEKIQALDPEDHQLSNLDLVVKIDDTEMGIQEGVNASCWTIGLSRYSNLMGNFTDDVDQFENEDPTKYRTCLMQIEGQLYAAGADYVVDDITHVPKILRIINQKLALGFGPPGRIRN</sequence>
<reference evidence="1" key="1">
    <citation type="journal article" date="2019" name="MBio">
        <title>Virus Genomes from Deep Sea Sediments Expand the Ocean Megavirome and Support Independent Origins of Viral Gigantism.</title>
        <authorList>
            <person name="Backstrom D."/>
            <person name="Yutin N."/>
            <person name="Jorgensen S.L."/>
            <person name="Dharamshi J."/>
            <person name="Homa F."/>
            <person name="Zaremba-Niedwiedzka K."/>
            <person name="Spang A."/>
            <person name="Wolf Y.I."/>
            <person name="Koonin E.V."/>
            <person name="Ettema T.J."/>
        </authorList>
    </citation>
    <scope>NUCLEOTIDE SEQUENCE</scope>
</reference>
<dbReference type="PANTHER" id="PTHR43434">
    <property type="entry name" value="PHOSPHOGLYCOLATE PHOSPHATASE"/>
    <property type="match status" value="1"/>
</dbReference>
<dbReference type="Gene3D" id="1.10.150.240">
    <property type="entry name" value="Putative phosphatase, domain 2"/>
    <property type="match status" value="1"/>
</dbReference>
<dbReference type="GO" id="GO:0008967">
    <property type="term" value="F:phosphoglycolate phosphatase activity"/>
    <property type="evidence" value="ECO:0007669"/>
    <property type="project" value="TreeGrafter"/>
</dbReference>